<protein>
    <submittedName>
        <fullName evidence="4">Bifunctional diguanylate cyclase/phosphodiesterase</fullName>
    </submittedName>
</protein>
<dbReference type="GO" id="GO:0071111">
    <property type="term" value="F:cyclic-guanylate-specific phosphodiesterase activity"/>
    <property type="evidence" value="ECO:0007669"/>
    <property type="project" value="InterPro"/>
</dbReference>
<dbReference type="SUPFAM" id="SSF55073">
    <property type="entry name" value="Nucleotide cyclase"/>
    <property type="match status" value="1"/>
</dbReference>
<feature type="domain" description="GGDEF" evidence="3">
    <location>
        <begin position="597"/>
        <end position="732"/>
    </location>
</feature>
<dbReference type="RefSeq" id="WP_227614273.1">
    <property type="nucleotide sequence ID" value="NZ_JAJEPR010000003.1"/>
</dbReference>
<dbReference type="Proteomes" id="UP001197875">
    <property type="component" value="Unassembled WGS sequence"/>
</dbReference>
<reference evidence="4 5" key="1">
    <citation type="submission" date="2021-10" db="EMBL/GenBank/DDBJ databases">
        <title>Anaerobic single-cell dispensing facilitates the cultivation of human gut bacteria.</title>
        <authorList>
            <person name="Afrizal A."/>
        </authorList>
    </citation>
    <scope>NUCLEOTIDE SEQUENCE [LARGE SCALE GENOMIC DNA]</scope>
    <source>
        <strain evidence="4 5">CLA-AA-H277</strain>
    </source>
</reference>
<evidence type="ECO:0000313" key="5">
    <source>
        <dbReference type="Proteomes" id="UP001197875"/>
    </source>
</evidence>
<dbReference type="Pfam" id="PF00563">
    <property type="entry name" value="EAL"/>
    <property type="match status" value="1"/>
</dbReference>
<dbReference type="Gene3D" id="3.20.20.450">
    <property type="entry name" value="EAL domain"/>
    <property type="match status" value="1"/>
</dbReference>
<keyword evidence="1" id="KW-1133">Transmembrane helix</keyword>
<dbReference type="SUPFAM" id="SSF141868">
    <property type="entry name" value="EAL domain-like"/>
    <property type="match status" value="1"/>
</dbReference>
<organism evidence="4 5">
    <name type="scientific">Fusicatenibacter faecihominis</name>
    <dbReference type="NCBI Taxonomy" id="2881276"/>
    <lineage>
        <taxon>Bacteria</taxon>
        <taxon>Bacillati</taxon>
        <taxon>Bacillota</taxon>
        <taxon>Clostridia</taxon>
        <taxon>Lachnospirales</taxon>
        <taxon>Lachnospiraceae</taxon>
        <taxon>Fusicatenibacter</taxon>
    </lineage>
</organism>
<dbReference type="InterPro" id="IPR050706">
    <property type="entry name" value="Cyclic-di-GMP_PDE-like"/>
</dbReference>
<proteinExistence type="predicted"/>
<keyword evidence="5" id="KW-1185">Reference proteome</keyword>
<evidence type="ECO:0000313" key="4">
    <source>
        <dbReference type="EMBL" id="MCC2188778.1"/>
    </source>
</evidence>
<dbReference type="InterPro" id="IPR001633">
    <property type="entry name" value="EAL_dom"/>
</dbReference>
<evidence type="ECO:0000259" key="3">
    <source>
        <dbReference type="PROSITE" id="PS50887"/>
    </source>
</evidence>
<keyword evidence="1" id="KW-0812">Transmembrane</keyword>
<dbReference type="InterPro" id="IPR043128">
    <property type="entry name" value="Rev_trsase/Diguanyl_cyclase"/>
</dbReference>
<dbReference type="PROSITE" id="PS50887">
    <property type="entry name" value="GGDEF"/>
    <property type="match status" value="1"/>
</dbReference>
<dbReference type="PROSITE" id="PS50883">
    <property type="entry name" value="EAL"/>
    <property type="match status" value="1"/>
</dbReference>
<accession>A0AAE3DQS3</accession>
<feature type="transmembrane region" description="Helical" evidence="1">
    <location>
        <begin position="374"/>
        <end position="396"/>
    </location>
</feature>
<dbReference type="InterPro" id="IPR000160">
    <property type="entry name" value="GGDEF_dom"/>
</dbReference>
<dbReference type="PANTHER" id="PTHR33121">
    <property type="entry name" value="CYCLIC DI-GMP PHOSPHODIESTERASE PDEF"/>
    <property type="match status" value="1"/>
</dbReference>
<keyword evidence="1" id="KW-0472">Membrane</keyword>
<sequence length="1002" mass="112412">MMKKERSIFRMILTAMLVVLGLEVLLLLLAFYFSNMGPQMNQNAMDIVEKQVENRSAYLENVMLANQDLSVLSAKINETTASLTEEGAIDLETLDDSGENAMPLLSAVSANLISTLRSKSVTGIFMVLNTEDLDQIGADVTLPGVYIRDLDPSTTPSERNTDLLLERSPIQLVKQMDVATDKGWFSSFPPEALEEESFIYQVFQAAYQDKGQLDAAEYGRWTRKPFVLKGDGRSALAYTIPLIFEDGTVYGVLGVEMLTSYMQSLIPNKELQNQGFGTYYLASTREELSGKSVEFQEAACSSSAGTIQNFSAESMTLTKESGDYWLKDTPTNKVSFASVRPLTLYSRNAPFSGEQWVLVGTVETTYLFAFSNHVIFLMGVAIVMIVAVGLICSLIVSRYLARPISKLSGEVAAAQKNPTAMPKFSTTHIRELDQFATAVTQLSHDVLNTSTKFLRIMEMASVDLGGYEVRKDSPTVYVTENFFSMLGIPEKKEENLTKERFQEIMTEFESVCRSSKGYAGDLIYHIPLPDGKIRYVRIETTSEADAQVGLVEDVTAVTTERLRIEHERDYDPLTGLYSRRAFQRESKAIFARPEKLKHAALIMMDTDNLKHMNDTFGHDWGDKYIRRAGQCLAWNTPPGTLCARISGDEFNVLFYGYDSQEAIREEIRNLKTAVKETSLTLPSGRELHLSISGGIAWYPENSREFPIMKKYADFAMYQVKRTQKGELAEFDPEIYRKEAVATEKRQQFQKLIREELVRYYFQPIISGKTGETIAYEALMRVSLPMITNPGQVMELAREEGCLHEIERITMFKSAESYLFLEREGLISGKEKLFVNSVASQHMTEAESEEYARRFTSLQSRLVVEITEEEGMDSSALEIKRNTLGLQGNFALDDYGSGYSNEKNLIDLSPAYIKVDISIIRDIDKSQDKQQIVSNIVSYAHERNMQIIAEGMETAAELETVLALGVDLLQGYFLARPAAVPSKISDEALAVIQAFEAKQTASS</sequence>
<dbReference type="Pfam" id="PF00990">
    <property type="entry name" value="GGDEF"/>
    <property type="match status" value="1"/>
</dbReference>
<feature type="domain" description="EAL" evidence="2">
    <location>
        <begin position="737"/>
        <end position="990"/>
    </location>
</feature>
<feature type="transmembrane region" description="Helical" evidence="1">
    <location>
        <begin position="12"/>
        <end position="33"/>
    </location>
</feature>
<gene>
    <name evidence="4" type="ORF">LKD71_02880</name>
</gene>
<dbReference type="EMBL" id="JAJEPR010000003">
    <property type="protein sequence ID" value="MCC2188778.1"/>
    <property type="molecule type" value="Genomic_DNA"/>
</dbReference>
<dbReference type="PANTHER" id="PTHR33121:SF70">
    <property type="entry name" value="SIGNALING PROTEIN YKOW"/>
    <property type="match status" value="1"/>
</dbReference>
<dbReference type="AlphaFoldDB" id="A0AAE3DQS3"/>
<dbReference type="Gene3D" id="3.30.70.270">
    <property type="match status" value="1"/>
</dbReference>
<evidence type="ECO:0000259" key="2">
    <source>
        <dbReference type="PROSITE" id="PS50883"/>
    </source>
</evidence>
<dbReference type="SMART" id="SM00267">
    <property type="entry name" value="GGDEF"/>
    <property type="match status" value="1"/>
</dbReference>
<comment type="caution">
    <text evidence="4">The sequence shown here is derived from an EMBL/GenBank/DDBJ whole genome shotgun (WGS) entry which is preliminary data.</text>
</comment>
<dbReference type="CDD" id="cd01948">
    <property type="entry name" value="EAL"/>
    <property type="match status" value="1"/>
</dbReference>
<dbReference type="InterPro" id="IPR035919">
    <property type="entry name" value="EAL_sf"/>
</dbReference>
<evidence type="ECO:0000256" key="1">
    <source>
        <dbReference type="SAM" id="Phobius"/>
    </source>
</evidence>
<dbReference type="SMART" id="SM00052">
    <property type="entry name" value="EAL"/>
    <property type="match status" value="1"/>
</dbReference>
<dbReference type="CDD" id="cd01949">
    <property type="entry name" value="GGDEF"/>
    <property type="match status" value="1"/>
</dbReference>
<name>A0AAE3DQS3_9FIRM</name>
<dbReference type="InterPro" id="IPR029787">
    <property type="entry name" value="Nucleotide_cyclase"/>
</dbReference>
<dbReference type="NCBIfam" id="TIGR00254">
    <property type="entry name" value="GGDEF"/>
    <property type="match status" value="1"/>
</dbReference>